<feature type="region of interest" description="Disordered" evidence="1">
    <location>
        <begin position="59"/>
        <end position="108"/>
    </location>
</feature>
<accession>A0A0D7AHR7</accession>
<name>A0A0D7AHR7_9AGAR</name>
<dbReference type="PANTHER" id="PTHR39468:SF1">
    <property type="entry name" value="MTF2-LIKE C-TERMINAL DOMAIN-CONTAINING PROTEIN"/>
    <property type="match status" value="1"/>
</dbReference>
<feature type="region of interest" description="Disordered" evidence="1">
    <location>
        <begin position="402"/>
        <end position="435"/>
    </location>
</feature>
<organism evidence="3 4">
    <name type="scientific">Fistulina hepatica ATCC 64428</name>
    <dbReference type="NCBI Taxonomy" id="1128425"/>
    <lineage>
        <taxon>Eukaryota</taxon>
        <taxon>Fungi</taxon>
        <taxon>Dikarya</taxon>
        <taxon>Basidiomycota</taxon>
        <taxon>Agaricomycotina</taxon>
        <taxon>Agaricomycetes</taxon>
        <taxon>Agaricomycetidae</taxon>
        <taxon>Agaricales</taxon>
        <taxon>Fistulinaceae</taxon>
        <taxon>Fistulina</taxon>
    </lineage>
</organism>
<sequence length="435" mass="48474">MLSRCYLHSNPVPFLRYTNVASVSISPLVFQDAYSPTIGSSSQCASLLRWTRRPFNQKHRHISTSSVRMARHGFRHPSTSQPEASSDAPSQSAHDASPSPSSSWESVFSGIQSMPPLLPTSAPGVRRARRQTMTARELSAFEDMFNMIFDAVSEQQARTGDTSIANASAESASVGIGSGGPDDIFGKLRIHSKRMKMTSMEAQELDRKKEAMELCATDQELLDWAMREVFGESERYDSECRKAMAESIATGSTKELPMLQPPTYPHLIALLMSTFRDKYGDPHLALSMFDHARHLSTASYVFGCSTDAYNELIKTRWMCFQDYRGVCDALEEMDVNGVEANNGTVALVDMVRKEIGERNVWVEDEMANGELSAAQRIISPGGFSKGGFNDWKQQAIKDYEDEDGFDRWDEQSSRPHGRNASRFTQPRHSDGAAFS</sequence>
<feature type="compositionally biased region" description="Low complexity" evidence="1">
    <location>
        <begin position="84"/>
        <end position="103"/>
    </location>
</feature>
<feature type="domain" description="Mtf2-like C-terminal" evidence="2">
    <location>
        <begin position="202"/>
        <end position="362"/>
    </location>
</feature>
<dbReference type="OrthoDB" id="2444174at2759"/>
<evidence type="ECO:0000313" key="4">
    <source>
        <dbReference type="Proteomes" id="UP000054144"/>
    </source>
</evidence>
<proteinExistence type="predicted"/>
<dbReference type="InterPro" id="IPR043837">
    <property type="entry name" value="Mtf2-like_C"/>
</dbReference>
<protein>
    <recommendedName>
        <fullName evidence="2">Mtf2-like C-terminal domain-containing protein</fullName>
    </recommendedName>
</protein>
<evidence type="ECO:0000313" key="3">
    <source>
        <dbReference type="EMBL" id="KIY50378.1"/>
    </source>
</evidence>
<dbReference type="Proteomes" id="UP000054144">
    <property type="component" value="Unassembled WGS sequence"/>
</dbReference>
<dbReference type="Pfam" id="PF19189">
    <property type="entry name" value="Mtf2"/>
    <property type="match status" value="1"/>
</dbReference>
<gene>
    <name evidence="3" type="ORF">FISHEDRAFT_64985</name>
</gene>
<dbReference type="InterPro" id="IPR040009">
    <property type="entry name" value="Mtf2/C5D6.12-like"/>
</dbReference>
<evidence type="ECO:0000256" key="1">
    <source>
        <dbReference type="SAM" id="MobiDB-lite"/>
    </source>
</evidence>
<dbReference type="PANTHER" id="PTHR39468">
    <property type="entry name" value="CHROMOSOME 7, WHOLE GENOME SHOTGUN SEQUENCE"/>
    <property type="match status" value="1"/>
</dbReference>
<dbReference type="GO" id="GO:0005739">
    <property type="term" value="C:mitochondrion"/>
    <property type="evidence" value="ECO:0007669"/>
    <property type="project" value="InterPro"/>
</dbReference>
<dbReference type="EMBL" id="KN881676">
    <property type="protein sequence ID" value="KIY50378.1"/>
    <property type="molecule type" value="Genomic_DNA"/>
</dbReference>
<dbReference type="AlphaFoldDB" id="A0A0D7AHR7"/>
<evidence type="ECO:0000259" key="2">
    <source>
        <dbReference type="Pfam" id="PF19189"/>
    </source>
</evidence>
<keyword evidence="4" id="KW-1185">Reference proteome</keyword>
<reference evidence="3 4" key="1">
    <citation type="journal article" date="2015" name="Fungal Genet. Biol.">
        <title>Evolution of novel wood decay mechanisms in Agaricales revealed by the genome sequences of Fistulina hepatica and Cylindrobasidium torrendii.</title>
        <authorList>
            <person name="Floudas D."/>
            <person name="Held B.W."/>
            <person name="Riley R."/>
            <person name="Nagy L.G."/>
            <person name="Koehler G."/>
            <person name="Ransdell A.S."/>
            <person name="Younus H."/>
            <person name="Chow J."/>
            <person name="Chiniquy J."/>
            <person name="Lipzen A."/>
            <person name="Tritt A."/>
            <person name="Sun H."/>
            <person name="Haridas S."/>
            <person name="LaButti K."/>
            <person name="Ohm R.A."/>
            <person name="Kues U."/>
            <person name="Blanchette R.A."/>
            <person name="Grigoriev I.V."/>
            <person name="Minto R.E."/>
            <person name="Hibbett D.S."/>
        </authorList>
    </citation>
    <scope>NUCLEOTIDE SEQUENCE [LARGE SCALE GENOMIC DNA]</scope>
    <source>
        <strain evidence="3 4">ATCC 64428</strain>
    </source>
</reference>